<reference evidence="1 2" key="1">
    <citation type="submission" date="2016-08" db="EMBL/GenBank/DDBJ databases">
        <title>Whole genome sequence of Mesorhizobium sp. strain UASWS1009 isolated from industrial sewage.</title>
        <authorList>
            <person name="Crovadore J."/>
            <person name="Calmin G."/>
            <person name="Chablais R."/>
            <person name="Cochard B."/>
            <person name="Lefort F."/>
        </authorList>
    </citation>
    <scope>NUCLEOTIDE SEQUENCE [LARGE SCALE GENOMIC DNA]</scope>
    <source>
        <strain evidence="1 2">UASWS1009</strain>
    </source>
</reference>
<accession>A0A1C2DGF2</accession>
<organism evidence="1 2">
    <name type="scientific">Mesorhizobium hungaricum</name>
    <dbReference type="NCBI Taxonomy" id="1566387"/>
    <lineage>
        <taxon>Bacteria</taxon>
        <taxon>Pseudomonadati</taxon>
        <taxon>Pseudomonadota</taxon>
        <taxon>Alphaproteobacteria</taxon>
        <taxon>Hyphomicrobiales</taxon>
        <taxon>Phyllobacteriaceae</taxon>
        <taxon>Mesorhizobium</taxon>
    </lineage>
</organism>
<dbReference type="AlphaFoldDB" id="A0A1C2DGF2"/>
<name>A0A1C2DGF2_9HYPH</name>
<keyword evidence="2" id="KW-1185">Reference proteome</keyword>
<dbReference type="EMBL" id="MDEO01000036">
    <property type="protein sequence ID" value="OCX13787.1"/>
    <property type="molecule type" value="Genomic_DNA"/>
</dbReference>
<dbReference type="STRING" id="1566387.QV13_26890"/>
<comment type="caution">
    <text evidence="1">The sequence shown here is derived from an EMBL/GenBank/DDBJ whole genome shotgun (WGS) entry which is preliminary data.</text>
</comment>
<proteinExistence type="predicted"/>
<evidence type="ECO:0000313" key="1">
    <source>
        <dbReference type="EMBL" id="OCX13787.1"/>
    </source>
</evidence>
<protein>
    <submittedName>
        <fullName evidence="1">Sulfate transporter</fullName>
    </submittedName>
</protein>
<evidence type="ECO:0000313" key="2">
    <source>
        <dbReference type="Proteomes" id="UP000094412"/>
    </source>
</evidence>
<dbReference type="Pfam" id="PF11363">
    <property type="entry name" value="DUF3164"/>
    <property type="match status" value="1"/>
</dbReference>
<dbReference type="Proteomes" id="UP000094412">
    <property type="component" value="Unassembled WGS sequence"/>
</dbReference>
<dbReference type="InterPro" id="IPR021505">
    <property type="entry name" value="Phage_B3_Orf6"/>
</dbReference>
<sequence length="217" mass="24512">MQLSVLENSIANGTVLVGDKQYLHDAKGNLVPLENVKPADKLQDETVRKVIGYARDLSAQVARFKQHTFDDLQSYEGLLAQEYGGKVGGAKGNKTFMTFDGLMKIIVQVQDYIDFGPQLQVAKGLIDECLLEWTAESRSEIRAIVTRAFNVDKSGQINRSEIFALLRHDIEDERWVRAMTAIRDAMRVVSSKTYVRCYERDAHDDDWRAVTIDLAKA</sequence>
<gene>
    <name evidence="1" type="ORF">QV13_26890</name>
</gene>
<dbReference type="RefSeq" id="WP_024923216.1">
    <property type="nucleotide sequence ID" value="NZ_MDEO01000036.1"/>
</dbReference>
<dbReference type="OrthoDB" id="7554786at2"/>